<evidence type="ECO:0000313" key="2">
    <source>
        <dbReference type="Proteomes" id="UP001140230"/>
    </source>
</evidence>
<dbReference type="EMBL" id="JANWTP010000236">
    <property type="protein sequence ID" value="MDC8640885.1"/>
    <property type="molecule type" value="Genomic_DNA"/>
</dbReference>
<accession>A0A9X4H881</accession>
<evidence type="ECO:0000313" key="1">
    <source>
        <dbReference type="EMBL" id="MDC8640885.1"/>
    </source>
</evidence>
<protein>
    <submittedName>
        <fullName evidence="1">Uncharacterized protein</fullName>
    </submittedName>
</protein>
<sequence>ARNGQTPKIQTRLSATTRHSALSGRVIQTFPKLSACSIHGVMITQACPTCGATQPYTMSLANRYSCSACHSSLLTNPRYSHALPKERQWIDRNIEELVEYISGHAPMVAPGGYEMYLTRLSSTGDLRGKQHDFLTGPPSLGSLLRLSAYMGVTMLDILTRHDQLPVKRLVPDNEQPLSLSTCDGADLNLFFKVERIAKEALEYRVYPLPSMQFLLSRYGLSHAPRFLIESVHYRRYLRRHKVQPLIATAKLQNALFESCFRIFERPDHPKLAEIVEAQCMIHRACSRTVRKYLRATLCMIAIEGSSEPVKPDLG</sequence>
<name>A0A9X4H881_9XANT</name>
<dbReference type="Proteomes" id="UP001140230">
    <property type="component" value="Unassembled WGS sequence"/>
</dbReference>
<dbReference type="AlphaFoldDB" id="A0A9X4H881"/>
<dbReference type="RefSeq" id="WP_273664810.1">
    <property type="nucleotide sequence ID" value="NZ_JANWTP010000236.1"/>
</dbReference>
<reference evidence="1" key="1">
    <citation type="journal article" date="2022" name="Phytopathology">
        <title>Whole genome sequencing-based tracing of a 2022 introduction and outbreak of Xanthomonas hortorum pv. pelargonii.</title>
        <authorList>
            <person name="Iruegas Bocardo F."/>
            <person name="Weisberg A.J."/>
            <person name="Riutta E.R."/>
            <person name="Kilday K.B."/>
            <person name="Bonkowski J.C."/>
            <person name="Creswell T.C."/>
            <person name="Daughtrey M."/>
            <person name="Rane K.K."/>
            <person name="Grunwald N.J."/>
            <person name="Chang J.H."/>
            <person name="Putnam M."/>
        </authorList>
    </citation>
    <scope>NUCLEOTIDE SEQUENCE</scope>
    <source>
        <strain evidence="1">22-338</strain>
    </source>
</reference>
<reference evidence="1" key="2">
    <citation type="submission" date="2022-08" db="EMBL/GenBank/DDBJ databases">
        <authorList>
            <person name="Iruegas-Bocardo F."/>
            <person name="Weisberg A.J."/>
            <person name="Riutta E.R."/>
            <person name="Kilday K."/>
            <person name="Bonkowski J.C."/>
            <person name="Creswell T."/>
            <person name="Daughtrey M.L."/>
            <person name="Rane K."/>
            <person name="Grunwald N.J."/>
            <person name="Chang J.H."/>
            <person name="Putnam M.L."/>
        </authorList>
    </citation>
    <scope>NUCLEOTIDE SEQUENCE</scope>
    <source>
        <strain evidence="1">22-338</strain>
    </source>
</reference>
<comment type="caution">
    <text evidence="1">The sequence shown here is derived from an EMBL/GenBank/DDBJ whole genome shotgun (WGS) entry which is preliminary data.</text>
</comment>
<organism evidence="1 2">
    <name type="scientific">Xanthomonas hortorum pv. hederae</name>
    <dbReference type="NCBI Taxonomy" id="453603"/>
    <lineage>
        <taxon>Bacteria</taxon>
        <taxon>Pseudomonadati</taxon>
        <taxon>Pseudomonadota</taxon>
        <taxon>Gammaproteobacteria</taxon>
        <taxon>Lysobacterales</taxon>
        <taxon>Lysobacteraceae</taxon>
        <taxon>Xanthomonas</taxon>
    </lineage>
</organism>
<gene>
    <name evidence="1" type="ORF">NY667_24780</name>
</gene>
<proteinExistence type="predicted"/>
<feature type="non-terminal residue" evidence="1">
    <location>
        <position position="1"/>
    </location>
</feature>